<evidence type="ECO:0008006" key="2">
    <source>
        <dbReference type="Google" id="ProtNLM"/>
    </source>
</evidence>
<accession>A0A6C0KT78</accession>
<dbReference type="Gene3D" id="2.20.25.10">
    <property type="match status" value="1"/>
</dbReference>
<reference evidence="1" key="1">
    <citation type="journal article" date="2020" name="Nature">
        <title>Giant virus diversity and host interactions through global metagenomics.</title>
        <authorList>
            <person name="Schulz F."/>
            <person name="Roux S."/>
            <person name="Paez-Espino D."/>
            <person name="Jungbluth S."/>
            <person name="Walsh D.A."/>
            <person name="Denef V.J."/>
            <person name="McMahon K.D."/>
            <person name="Konstantinidis K.T."/>
            <person name="Eloe-Fadrosh E.A."/>
            <person name="Kyrpides N.C."/>
            <person name="Woyke T."/>
        </authorList>
    </citation>
    <scope>NUCLEOTIDE SEQUENCE</scope>
    <source>
        <strain evidence="1">GVMAG-S-3300013094-100</strain>
    </source>
</reference>
<dbReference type="SUPFAM" id="SSF57783">
    <property type="entry name" value="Zinc beta-ribbon"/>
    <property type="match status" value="1"/>
</dbReference>
<proteinExistence type="predicted"/>
<organism evidence="1">
    <name type="scientific">viral metagenome</name>
    <dbReference type="NCBI Taxonomy" id="1070528"/>
    <lineage>
        <taxon>unclassified sequences</taxon>
        <taxon>metagenomes</taxon>
        <taxon>organismal metagenomes</taxon>
    </lineage>
</organism>
<sequence length="130" mass="15383">MEFCEICDNLLYLRAEEDNSLIKYCKHCTFSKKESASGNNRAIKVSQNLYSEDDLLYLQYQNKYLRFDPTLPRVTHSLAQSDKILICPDASCKESKQKPQTLYVKYHPVHMKYLYCCDYCGITWREEDIK</sequence>
<evidence type="ECO:0000313" key="1">
    <source>
        <dbReference type="EMBL" id="QHU20809.1"/>
    </source>
</evidence>
<dbReference type="AlphaFoldDB" id="A0A6C0KT78"/>
<protein>
    <recommendedName>
        <fullName evidence="2">DNA-directed RNA polymerase M/15kDa subunit domain-containing protein</fullName>
    </recommendedName>
</protein>
<dbReference type="EMBL" id="MN740975">
    <property type="protein sequence ID" value="QHU20809.1"/>
    <property type="molecule type" value="Genomic_DNA"/>
</dbReference>
<name>A0A6C0KT78_9ZZZZ</name>